<evidence type="ECO:0000313" key="2">
    <source>
        <dbReference type="EMBL" id="MBE8715154.1"/>
    </source>
</evidence>
<keyword evidence="3" id="KW-1185">Reference proteome</keyword>
<dbReference type="Pfam" id="PF13454">
    <property type="entry name" value="NAD_binding_9"/>
    <property type="match status" value="1"/>
</dbReference>
<dbReference type="PANTHER" id="PTHR40254:SF1">
    <property type="entry name" value="BLR0577 PROTEIN"/>
    <property type="match status" value="1"/>
</dbReference>
<dbReference type="Proteomes" id="UP000616201">
    <property type="component" value="Unassembled WGS sequence"/>
</dbReference>
<name>A0A928YRM9_9SPHI</name>
<dbReference type="InterPro" id="IPR052189">
    <property type="entry name" value="L-asp_N-monooxygenase_NS-form"/>
</dbReference>
<evidence type="ECO:0000259" key="1">
    <source>
        <dbReference type="Pfam" id="PF13454"/>
    </source>
</evidence>
<protein>
    <recommendedName>
        <fullName evidence="1">FAD-dependent urate hydroxylase HpyO/Asp monooxygenase CreE-like FAD/NAD(P)-binding domain-containing protein</fullName>
    </recommendedName>
</protein>
<organism evidence="2 3">
    <name type="scientific">Sphingobacterium hungaricum</name>
    <dbReference type="NCBI Taxonomy" id="2082723"/>
    <lineage>
        <taxon>Bacteria</taxon>
        <taxon>Pseudomonadati</taxon>
        <taxon>Bacteroidota</taxon>
        <taxon>Sphingobacteriia</taxon>
        <taxon>Sphingobacteriales</taxon>
        <taxon>Sphingobacteriaceae</taxon>
        <taxon>Sphingobacterium</taxon>
    </lineage>
</organism>
<dbReference type="PANTHER" id="PTHR40254">
    <property type="entry name" value="BLR0577 PROTEIN"/>
    <property type="match status" value="1"/>
</dbReference>
<accession>A0A928YRM9</accession>
<gene>
    <name evidence="2" type="ORF">C4F49_15835</name>
</gene>
<reference evidence="2" key="1">
    <citation type="submission" date="2018-02" db="EMBL/GenBank/DDBJ databases">
        <authorList>
            <person name="Vasarhelyi B.M."/>
            <person name="Deshmukh S."/>
            <person name="Balint B."/>
            <person name="Kukolya J."/>
        </authorList>
    </citation>
    <scope>NUCLEOTIDE SEQUENCE</scope>
    <source>
        <strain evidence="2">KB22</strain>
    </source>
</reference>
<evidence type="ECO:0000313" key="3">
    <source>
        <dbReference type="Proteomes" id="UP000616201"/>
    </source>
</evidence>
<comment type="caution">
    <text evidence="2">The sequence shown here is derived from an EMBL/GenBank/DDBJ whole genome shotgun (WGS) entry which is preliminary data.</text>
</comment>
<dbReference type="AlphaFoldDB" id="A0A928YRM9"/>
<proteinExistence type="predicted"/>
<dbReference type="RefSeq" id="WP_196937005.1">
    <property type="nucleotide sequence ID" value="NZ_MU158698.1"/>
</dbReference>
<dbReference type="InterPro" id="IPR038732">
    <property type="entry name" value="HpyO/CreE_NAD-binding"/>
</dbReference>
<sequence>MIWTSEHIDSSCLQNSKALQNLTKTSKDLAAEEKDAHYIAIIGGGPKGFYALERLIANLRKGDLKKKVIVHWFNNNSSFGAGQNYHIDQPNYLLINYCIGNITCWEDPDPLKFIDVYTNLTEWINNNKKVHFDADPEDFSSRELVGNYLMNAVFETVHYDIPNLEIHLIKSYITDLNKRNTHYVLYSDGEQLLYGYESILLATGHAYSNRSAKLHEHSINSSFSYFPSAYPIRQLDQIPAEAEVAVMGIGLTFIDVMLQLTEGRGGKFIYNNKELEYIPSGNECIIYPFSRNNLPMMPRNAILEHTKYQLKYMTDEWVAGLKAENRQIDFEKDILPVYNQEIRYAYYKLFFRDEALTDDELWTKIEQRDESIRLNISRFLNPQMYHRTNDNEDYSAFIFDVSNFVLTEVGHGELKSKLAAAAGACREGLLQIGKLYHFDGFLPASQEKFDRDWYSSLSRMSFGPPLINSQKLFALIKANIIRFKFEEAPELSLTDSGIRLSTPKASHDFAYYIDARIAKGSIKKGNNPLYKNLYERSIIEERFNGNYATDAIAITPEGKLKDKEDWVLTLYGTPTEGNVLDNDSLSRKTHNFGNLWAKETSDLVKN</sequence>
<feature type="domain" description="FAD-dependent urate hydroxylase HpyO/Asp monooxygenase CreE-like FAD/NAD(P)-binding" evidence="1">
    <location>
        <begin position="40"/>
        <end position="205"/>
    </location>
</feature>
<dbReference type="EMBL" id="PRDK01000009">
    <property type="protein sequence ID" value="MBE8715154.1"/>
    <property type="molecule type" value="Genomic_DNA"/>
</dbReference>